<dbReference type="SUPFAM" id="SSF74653">
    <property type="entry name" value="TolA/TonB C-terminal domain"/>
    <property type="match status" value="1"/>
</dbReference>
<keyword evidence="2" id="KW-0472">Membrane</keyword>
<dbReference type="RefSeq" id="WP_136152064.1">
    <property type="nucleotide sequence ID" value="NZ_CP038810.1"/>
</dbReference>
<protein>
    <recommendedName>
        <fullName evidence="3">TonB C-terminal domain-containing protein</fullName>
    </recommendedName>
</protein>
<evidence type="ECO:0000259" key="3">
    <source>
        <dbReference type="Pfam" id="PF03544"/>
    </source>
</evidence>
<dbReference type="GO" id="GO:0055085">
    <property type="term" value="P:transmembrane transport"/>
    <property type="evidence" value="ECO:0007669"/>
    <property type="project" value="InterPro"/>
</dbReference>
<evidence type="ECO:0000256" key="1">
    <source>
        <dbReference type="SAM" id="MobiDB-lite"/>
    </source>
</evidence>
<accession>A0A4P7PW41</accession>
<dbReference type="KEGG" id="fsn:GS03_01658"/>
<dbReference type="InterPro" id="IPR037682">
    <property type="entry name" value="TonB_C"/>
</dbReference>
<feature type="transmembrane region" description="Helical" evidence="2">
    <location>
        <begin position="37"/>
        <end position="57"/>
    </location>
</feature>
<keyword evidence="2" id="KW-0812">Transmembrane</keyword>
<feature type="region of interest" description="Disordered" evidence="1">
    <location>
        <begin position="119"/>
        <end position="149"/>
    </location>
</feature>
<dbReference type="Pfam" id="PF03544">
    <property type="entry name" value="TonB_C"/>
    <property type="match status" value="1"/>
</dbReference>
<gene>
    <name evidence="4" type="ORF">GS03_01658</name>
</gene>
<name>A0A4P7PW41_9FLAO</name>
<feature type="domain" description="TonB C-terminal" evidence="3">
    <location>
        <begin position="202"/>
        <end position="261"/>
    </location>
</feature>
<dbReference type="Proteomes" id="UP000296862">
    <property type="component" value="Chromosome"/>
</dbReference>
<evidence type="ECO:0000313" key="5">
    <source>
        <dbReference type="Proteomes" id="UP000296862"/>
    </source>
</evidence>
<dbReference type="OrthoDB" id="1095452at2"/>
<evidence type="ECO:0000256" key="2">
    <source>
        <dbReference type="SAM" id="Phobius"/>
    </source>
</evidence>
<keyword evidence="5" id="KW-1185">Reference proteome</keyword>
<organism evidence="4 5">
    <name type="scientific">Flavobacterium sangjuense</name>
    <dbReference type="NCBI Taxonomy" id="2518177"/>
    <lineage>
        <taxon>Bacteria</taxon>
        <taxon>Pseudomonadati</taxon>
        <taxon>Bacteroidota</taxon>
        <taxon>Flavobacteriia</taxon>
        <taxon>Flavobacteriales</taxon>
        <taxon>Flavobacteriaceae</taxon>
        <taxon>Flavobacterium</taxon>
    </lineage>
</organism>
<feature type="compositionally biased region" description="Low complexity" evidence="1">
    <location>
        <begin position="127"/>
        <end position="148"/>
    </location>
</feature>
<reference evidence="4 5" key="1">
    <citation type="submission" date="2019-04" db="EMBL/GenBank/DDBJ databases">
        <title>Flavobacterium sp. GS03.</title>
        <authorList>
            <person name="Kim H."/>
        </authorList>
    </citation>
    <scope>NUCLEOTIDE SEQUENCE [LARGE SCALE GENOMIC DNA]</scope>
    <source>
        <strain evidence="4 5">GS03</strain>
    </source>
</reference>
<keyword evidence="2" id="KW-1133">Transmembrane helix</keyword>
<dbReference type="AlphaFoldDB" id="A0A4P7PW41"/>
<dbReference type="EMBL" id="CP038810">
    <property type="protein sequence ID" value="QBZ98153.1"/>
    <property type="molecule type" value="Genomic_DNA"/>
</dbReference>
<evidence type="ECO:0000313" key="4">
    <source>
        <dbReference type="EMBL" id="QBZ98153.1"/>
    </source>
</evidence>
<dbReference type="Gene3D" id="3.30.1150.10">
    <property type="match status" value="1"/>
</dbReference>
<sequence>MSNVSIYEKNWIDLVFEDKNKAYGAYQLRQENPKTTLFAFFGGILFLFSLLSIGVLLTSLDKMPIDVPLIPIDEAITPVDLGKLPEIKPKQTQPSNPSPVEPIPNLSHMVVAATPLSVDVPTNESLPTTQSTTPGTGTDTPNTGNEGPAVTVTAPIIDNGPVTLTELDRLPEYPGGIKKFYEYVGNNFEKPEVDEKLGDIRIIMSFVIEKNGEMSNIRVLRSSDRKLEIEAIRVLKSLNVKWSPGYKDGDKMRTLYTLPIKITL</sequence>
<proteinExistence type="predicted"/>